<feature type="non-terminal residue" evidence="2">
    <location>
        <position position="289"/>
    </location>
</feature>
<keyword evidence="3" id="KW-1185">Reference proteome</keyword>
<proteinExistence type="predicted"/>
<dbReference type="AlphaFoldDB" id="A0A813EKB4"/>
<dbReference type="EMBL" id="CAJNNV010010505">
    <property type="protein sequence ID" value="CAE8598680.1"/>
    <property type="molecule type" value="Genomic_DNA"/>
</dbReference>
<dbReference type="Proteomes" id="UP000654075">
    <property type="component" value="Unassembled WGS sequence"/>
</dbReference>
<accession>A0A813EKB4</accession>
<evidence type="ECO:0000313" key="3">
    <source>
        <dbReference type="Proteomes" id="UP000654075"/>
    </source>
</evidence>
<comment type="caution">
    <text evidence="2">The sequence shown here is derived from an EMBL/GenBank/DDBJ whole genome shotgun (WGS) entry which is preliminary data.</text>
</comment>
<evidence type="ECO:0000256" key="1">
    <source>
        <dbReference type="SAM" id="MobiDB-lite"/>
    </source>
</evidence>
<sequence>ASPMAVNPGSHSSRVRPLQLPSIDRAQASPMAVNPGSHSSRVRPLLLPSIDSAQDGAVLSSERLGVRRSQPDRLALIDNIKRNRRRLRASDDYGMCDQLDRQARRHKGSGPDCLPPASSSSQAGQPAGWQSSRVQYDDGSEPESLPHVLNSRPALVEDDVDEPFVRPPGRSPREPLSPLMERRDLESALLEDAGAPGGQLGADEVGLDNAAGQWVRQAVEQLTQVQGVHTRGRCVSCRVTLQPSGANSLLGTGLFCNMACFGIYALEATMSRLQQDRPPPSPESESELG</sequence>
<feature type="compositionally biased region" description="Low complexity" evidence="1">
    <location>
        <begin position="115"/>
        <end position="132"/>
    </location>
</feature>
<name>A0A813EKB4_POLGL</name>
<gene>
    <name evidence="2" type="ORF">PGLA1383_LOCUS17081</name>
</gene>
<protein>
    <submittedName>
        <fullName evidence="2">Uncharacterized protein</fullName>
    </submittedName>
</protein>
<reference evidence="2" key="1">
    <citation type="submission" date="2021-02" db="EMBL/GenBank/DDBJ databases">
        <authorList>
            <person name="Dougan E. K."/>
            <person name="Rhodes N."/>
            <person name="Thang M."/>
            <person name="Chan C."/>
        </authorList>
    </citation>
    <scope>NUCLEOTIDE SEQUENCE</scope>
</reference>
<organism evidence="2 3">
    <name type="scientific">Polarella glacialis</name>
    <name type="common">Dinoflagellate</name>
    <dbReference type="NCBI Taxonomy" id="89957"/>
    <lineage>
        <taxon>Eukaryota</taxon>
        <taxon>Sar</taxon>
        <taxon>Alveolata</taxon>
        <taxon>Dinophyceae</taxon>
        <taxon>Suessiales</taxon>
        <taxon>Suessiaceae</taxon>
        <taxon>Polarella</taxon>
    </lineage>
</organism>
<feature type="region of interest" description="Disordered" evidence="1">
    <location>
        <begin position="1"/>
        <end position="48"/>
    </location>
</feature>
<evidence type="ECO:0000313" key="2">
    <source>
        <dbReference type="EMBL" id="CAE8598680.1"/>
    </source>
</evidence>
<feature type="non-terminal residue" evidence="2">
    <location>
        <position position="1"/>
    </location>
</feature>
<feature type="region of interest" description="Disordered" evidence="1">
    <location>
        <begin position="103"/>
        <end position="179"/>
    </location>
</feature>